<protein>
    <recommendedName>
        <fullName evidence="4">DUF2254 domain-containing protein</fullName>
    </recommendedName>
</protein>
<dbReference type="InterPro" id="IPR018723">
    <property type="entry name" value="DUF2254_membrane"/>
</dbReference>
<reference evidence="2 3" key="1">
    <citation type="submission" date="2014-07" db="EMBL/GenBank/DDBJ databases">
        <title>Draft Genome Sequence of Gephyronic Acid Producer, Cystobacter violaceus Strain Cb vi76.</title>
        <authorList>
            <person name="Stevens D.C."/>
            <person name="Young J."/>
            <person name="Carmichael R."/>
            <person name="Tan J."/>
            <person name="Taylor R.E."/>
        </authorList>
    </citation>
    <scope>NUCLEOTIDE SEQUENCE [LARGE SCALE GENOMIC DNA]</scope>
    <source>
        <strain evidence="2 3">Cb vi76</strain>
    </source>
</reference>
<dbReference type="EMBL" id="JPMI01000310">
    <property type="protein sequence ID" value="KFA87970.1"/>
    <property type="molecule type" value="Genomic_DNA"/>
</dbReference>
<dbReference type="Proteomes" id="UP000028547">
    <property type="component" value="Unassembled WGS sequence"/>
</dbReference>
<feature type="transmembrane region" description="Helical" evidence="1">
    <location>
        <begin position="141"/>
        <end position="160"/>
    </location>
</feature>
<evidence type="ECO:0000256" key="1">
    <source>
        <dbReference type="SAM" id="Phobius"/>
    </source>
</evidence>
<keyword evidence="1" id="KW-0812">Transmembrane</keyword>
<dbReference type="AlphaFoldDB" id="A0A084SHN5"/>
<accession>A0A084SHN5</accession>
<gene>
    <name evidence="2" type="ORF">Q664_44225</name>
</gene>
<proteinExistence type="predicted"/>
<feature type="transmembrane region" description="Helical" evidence="1">
    <location>
        <begin position="105"/>
        <end position="121"/>
    </location>
</feature>
<keyword evidence="1" id="KW-1133">Transmembrane helix</keyword>
<dbReference type="RefSeq" id="WP_043410341.1">
    <property type="nucleotide sequence ID" value="NZ_JPMI01000310.1"/>
</dbReference>
<keyword evidence="1" id="KW-0472">Membrane</keyword>
<name>A0A084SHN5_9BACT</name>
<evidence type="ECO:0008006" key="4">
    <source>
        <dbReference type="Google" id="ProtNLM"/>
    </source>
</evidence>
<dbReference type="Pfam" id="PF10011">
    <property type="entry name" value="DUF2254"/>
    <property type="match status" value="1"/>
</dbReference>
<evidence type="ECO:0000313" key="2">
    <source>
        <dbReference type="EMBL" id="KFA87970.1"/>
    </source>
</evidence>
<evidence type="ECO:0000313" key="3">
    <source>
        <dbReference type="Proteomes" id="UP000028547"/>
    </source>
</evidence>
<feature type="transmembrane region" description="Helical" evidence="1">
    <location>
        <begin position="60"/>
        <end position="84"/>
    </location>
</feature>
<comment type="caution">
    <text evidence="2">The sequence shown here is derived from an EMBL/GenBank/DDBJ whole genome shotgun (WGS) entry which is preliminary data.</text>
</comment>
<organism evidence="2 3">
    <name type="scientific">Archangium violaceum Cb vi76</name>
    <dbReference type="NCBI Taxonomy" id="1406225"/>
    <lineage>
        <taxon>Bacteria</taxon>
        <taxon>Pseudomonadati</taxon>
        <taxon>Myxococcota</taxon>
        <taxon>Myxococcia</taxon>
        <taxon>Myxococcales</taxon>
        <taxon>Cystobacterineae</taxon>
        <taxon>Archangiaceae</taxon>
        <taxon>Archangium</taxon>
    </lineage>
</organism>
<sequence length="431" mass="47535">MRLRLMRLTERFDTSYWLVPTLCVAGAIGLSYAAQAIDSHLSQEEHAWYLFRGGPEGARSVLSAVASSMMTFSGLVFSVTILVLQQASNQFSPRVLRTFLRDRQSQLALGIFVGTFVYALLTLRGVRGTSEGIELHVPSLSVWLAVVLGVLCVGTFIFFIHHVSQSIRAVVILTRIGNETRHSLERMYPDGIGEDVEDSRLERPPAPASLLVPHSGTSGVLVAVDEEELFTCARKAGVTLALVPMVGDFVPHGSPLFEVWGEGARLEVEALLSAINIGPERTLHQDTAFGFRQLVDIAERALSPGINDPTTAVQAIDQLHDLLRRLVRQRFPSPAREDEAGTVRLLCPRPGWSAYVRLAVDEVRDYGAGSLQVARRLRFLLEDLLRVAPPFRRAELERQLSLLDASVGRAFEDVREAETARHANPQGHGPH</sequence>